<dbReference type="SUPFAM" id="SSF53098">
    <property type="entry name" value="Ribonuclease H-like"/>
    <property type="match status" value="1"/>
</dbReference>
<dbReference type="Pfam" id="PF00075">
    <property type="entry name" value="RNase_H"/>
    <property type="match status" value="1"/>
</dbReference>
<reference evidence="3 4" key="1">
    <citation type="journal article" date="2019" name="Nat. Ecol. Evol.">
        <title>Megaphylogeny resolves global patterns of mushroom evolution.</title>
        <authorList>
            <person name="Varga T."/>
            <person name="Krizsan K."/>
            <person name="Foldi C."/>
            <person name="Dima B."/>
            <person name="Sanchez-Garcia M."/>
            <person name="Sanchez-Ramirez S."/>
            <person name="Szollosi G.J."/>
            <person name="Szarkandi J.G."/>
            <person name="Papp V."/>
            <person name="Albert L."/>
            <person name="Andreopoulos W."/>
            <person name="Angelini C."/>
            <person name="Antonin V."/>
            <person name="Barry K.W."/>
            <person name="Bougher N.L."/>
            <person name="Buchanan P."/>
            <person name="Buyck B."/>
            <person name="Bense V."/>
            <person name="Catcheside P."/>
            <person name="Chovatia M."/>
            <person name="Cooper J."/>
            <person name="Damon W."/>
            <person name="Desjardin D."/>
            <person name="Finy P."/>
            <person name="Geml J."/>
            <person name="Haridas S."/>
            <person name="Hughes K."/>
            <person name="Justo A."/>
            <person name="Karasinski D."/>
            <person name="Kautmanova I."/>
            <person name="Kiss B."/>
            <person name="Kocsube S."/>
            <person name="Kotiranta H."/>
            <person name="LaButti K.M."/>
            <person name="Lechner B.E."/>
            <person name="Liimatainen K."/>
            <person name="Lipzen A."/>
            <person name="Lukacs Z."/>
            <person name="Mihaltcheva S."/>
            <person name="Morgado L.N."/>
            <person name="Niskanen T."/>
            <person name="Noordeloos M.E."/>
            <person name="Ohm R.A."/>
            <person name="Ortiz-Santana B."/>
            <person name="Ovrebo C."/>
            <person name="Racz N."/>
            <person name="Riley R."/>
            <person name="Savchenko A."/>
            <person name="Shiryaev A."/>
            <person name="Soop K."/>
            <person name="Spirin V."/>
            <person name="Szebenyi C."/>
            <person name="Tomsovsky M."/>
            <person name="Tulloss R.E."/>
            <person name="Uehling J."/>
            <person name="Grigoriev I.V."/>
            <person name="Vagvolgyi C."/>
            <person name="Papp T."/>
            <person name="Martin F.M."/>
            <person name="Miettinen O."/>
            <person name="Hibbett D.S."/>
            <person name="Nagy L.G."/>
        </authorList>
    </citation>
    <scope>NUCLEOTIDE SEQUENCE [LARGE SCALE GENOMIC DNA]</scope>
    <source>
        <strain evidence="3 4">HHB13444</strain>
    </source>
</reference>
<sequence>MIIATDGSCTHNGERRAKAGAGVYVGSNAQLNRSVRLPNTLEQSNQTAEIVATLLATTTAGVRARVTQETDSQSTMDSVTKWRNRHEDTGYLMQKNEALLRATIASLRRRRAHTLFRWIKGHNGHPGNEAADALAALGAEKPAGDSVATDIPRSYHLSGAKLQSMTQKLAYRAIRRREDPKVKPRPRAVANMDRISSGILAAFGVPLYDSSIWTSFRTKHVSRPAAQFMWMAVHDAYMIGTHWLRPNMSAELQERALCRVCGECESMSHIVLECDAVGQGLIWKLLKQTWLLTKAEWLEPCWGTTFGAACAVFKSANGSRRTALENLWCILTTEALHLIWKMRCERVIQKEGAEFSEQEVTNRFYATLDSRLDLDRRTAAVAKGKRSIKPCDIERIWKPIIENVEALPPKWVVNSGVLVGIRRG</sequence>
<dbReference type="GO" id="GO:0004523">
    <property type="term" value="F:RNA-DNA hybrid ribonuclease activity"/>
    <property type="evidence" value="ECO:0007669"/>
    <property type="project" value="InterPro"/>
</dbReference>
<dbReference type="InterPro" id="IPR050092">
    <property type="entry name" value="RNase_H"/>
</dbReference>
<evidence type="ECO:0000256" key="1">
    <source>
        <dbReference type="ARBA" id="ARBA00005300"/>
    </source>
</evidence>
<gene>
    <name evidence="3" type="ORF">K466DRAFT_610217</name>
</gene>
<organism evidence="3 4">
    <name type="scientific">Polyporus arcularius HHB13444</name>
    <dbReference type="NCBI Taxonomy" id="1314778"/>
    <lineage>
        <taxon>Eukaryota</taxon>
        <taxon>Fungi</taxon>
        <taxon>Dikarya</taxon>
        <taxon>Basidiomycota</taxon>
        <taxon>Agaricomycotina</taxon>
        <taxon>Agaricomycetes</taxon>
        <taxon>Polyporales</taxon>
        <taxon>Polyporaceae</taxon>
        <taxon>Polyporus</taxon>
    </lineage>
</organism>
<dbReference type="InterPro" id="IPR012337">
    <property type="entry name" value="RNaseH-like_sf"/>
</dbReference>
<dbReference type="InterPro" id="IPR036397">
    <property type="entry name" value="RNaseH_sf"/>
</dbReference>
<dbReference type="PANTHER" id="PTHR10642:SF25">
    <property type="entry name" value="RNASE H TYPE-1 DOMAIN-CONTAINING PROTEIN"/>
    <property type="match status" value="1"/>
</dbReference>
<evidence type="ECO:0000313" key="4">
    <source>
        <dbReference type="Proteomes" id="UP000308197"/>
    </source>
</evidence>
<dbReference type="STRING" id="1314778.A0A5C3PIZ5"/>
<dbReference type="EMBL" id="ML211073">
    <property type="protein sequence ID" value="TFK89546.1"/>
    <property type="molecule type" value="Genomic_DNA"/>
</dbReference>
<dbReference type="InterPro" id="IPR002156">
    <property type="entry name" value="RNaseH_domain"/>
</dbReference>
<dbReference type="AlphaFoldDB" id="A0A5C3PIZ5"/>
<comment type="similarity">
    <text evidence="1">Belongs to the RNase H family.</text>
</comment>
<proteinExistence type="inferred from homology"/>
<accession>A0A5C3PIZ5</accession>
<dbReference type="GO" id="GO:0043137">
    <property type="term" value="P:DNA replication, removal of RNA primer"/>
    <property type="evidence" value="ECO:0007669"/>
    <property type="project" value="TreeGrafter"/>
</dbReference>
<dbReference type="PROSITE" id="PS50879">
    <property type="entry name" value="RNASE_H_1"/>
    <property type="match status" value="1"/>
</dbReference>
<name>A0A5C3PIZ5_9APHY</name>
<evidence type="ECO:0000259" key="2">
    <source>
        <dbReference type="PROSITE" id="PS50879"/>
    </source>
</evidence>
<dbReference type="GO" id="GO:0003676">
    <property type="term" value="F:nucleic acid binding"/>
    <property type="evidence" value="ECO:0007669"/>
    <property type="project" value="InterPro"/>
</dbReference>
<protein>
    <submittedName>
        <fullName evidence="3">Ribonuclease H-like protein</fullName>
    </submittedName>
</protein>
<dbReference type="Gene3D" id="3.30.420.10">
    <property type="entry name" value="Ribonuclease H-like superfamily/Ribonuclease H"/>
    <property type="match status" value="1"/>
</dbReference>
<keyword evidence="4" id="KW-1185">Reference proteome</keyword>
<dbReference type="InParanoid" id="A0A5C3PIZ5"/>
<feature type="domain" description="RNase H type-1" evidence="2">
    <location>
        <begin position="1"/>
        <end position="140"/>
    </location>
</feature>
<dbReference type="Proteomes" id="UP000308197">
    <property type="component" value="Unassembled WGS sequence"/>
</dbReference>
<evidence type="ECO:0000313" key="3">
    <source>
        <dbReference type="EMBL" id="TFK89546.1"/>
    </source>
</evidence>
<dbReference type="PANTHER" id="PTHR10642">
    <property type="entry name" value="RIBONUCLEASE H1"/>
    <property type="match status" value="1"/>
</dbReference>